<dbReference type="Proteomes" id="UP000315303">
    <property type="component" value="Unassembled WGS sequence"/>
</dbReference>
<feature type="compositionally biased region" description="Basic and acidic residues" evidence="1">
    <location>
        <begin position="95"/>
        <end position="109"/>
    </location>
</feature>
<keyword evidence="3" id="KW-1185">Reference proteome</keyword>
<gene>
    <name evidence="2" type="ORF">EPA86_12900</name>
</gene>
<accession>A0A502KQY4</accession>
<dbReference type="EMBL" id="SAWY01000027">
    <property type="protein sequence ID" value="TPH14002.1"/>
    <property type="molecule type" value="Genomic_DNA"/>
</dbReference>
<dbReference type="AlphaFoldDB" id="A0A502KQY4"/>
<dbReference type="OrthoDB" id="6227657at2"/>
<sequence length="109" mass="12612">MNVHSWFVYIAVQLTSKISFRTRKNFLAQQLKEENERIKGIQQKSAKEIEYLSKFTHWPIAQAKQELDLPMRSVIQLNSNSVTEQVVNSNGVSSENKDVHASQERKVSH</sequence>
<proteinExistence type="predicted"/>
<protein>
    <submittedName>
        <fullName evidence="2">Uncharacterized protein</fullName>
    </submittedName>
</protein>
<name>A0A502KQY4_9GAMM</name>
<evidence type="ECO:0000256" key="1">
    <source>
        <dbReference type="SAM" id="MobiDB-lite"/>
    </source>
</evidence>
<comment type="caution">
    <text evidence="2">The sequence shown here is derived from an EMBL/GenBank/DDBJ whole genome shotgun (WGS) entry which is preliminary data.</text>
</comment>
<organism evidence="2 3">
    <name type="scientific">Litorilituus lipolyticus</name>
    <dbReference type="NCBI Taxonomy" id="2491017"/>
    <lineage>
        <taxon>Bacteria</taxon>
        <taxon>Pseudomonadati</taxon>
        <taxon>Pseudomonadota</taxon>
        <taxon>Gammaproteobacteria</taxon>
        <taxon>Alteromonadales</taxon>
        <taxon>Colwelliaceae</taxon>
        <taxon>Litorilituus</taxon>
    </lineage>
</organism>
<reference evidence="2 3" key="1">
    <citation type="submission" date="2019-01" db="EMBL/GenBank/DDBJ databases">
        <title>Litorilituus lipolytica sp. nov., isolated from intertidal sand of the Yellow Sea in China.</title>
        <authorList>
            <person name="Liu A."/>
        </authorList>
    </citation>
    <scope>NUCLEOTIDE SEQUENCE [LARGE SCALE GENOMIC DNA]</scope>
    <source>
        <strain evidence="2 3">RZ04</strain>
    </source>
</reference>
<feature type="region of interest" description="Disordered" evidence="1">
    <location>
        <begin position="86"/>
        <end position="109"/>
    </location>
</feature>
<evidence type="ECO:0000313" key="3">
    <source>
        <dbReference type="Proteomes" id="UP000315303"/>
    </source>
</evidence>
<evidence type="ECO:0000313" key="2">
    <source>
        <dbReference type="EMBL" id="TPH14002.1"/>
    </source>
</evidence>
<dbReference type="RefSeq" id="WP_140604232.1">
    <property type="nucleotide sequence ID" value="NZ_SAWY01000027.1"/>
</dbReference>